<organism evidence="1 2">
    <name type="scientific">Ophiostoma piceae (strain UAMH 11346)</name>
    <name type="common">Sap stain fungus</name>
    <dbReference type="NCBI Taxonomy" id="1262450"/>
    <lineage>
        <taxon>Eukaryota</taxon>
        <taxon>Fungi</taxon>
        <taxon>Dikarya</taxon>
        <taxon>Ascomycota</taxon>
        <taxon>Pezizomycotina</taxon>
        <taxon>Sordariomycetes</taxon>
        <taxon>Sordariomycetidae</taxon>
        <taxon>Ophiostomatales</taxon>
        <taxon>Ophiostomataceae</taxon>
        <taxon>Ophiostoma</taxon>
    </lineage>
</organism>
<name>S3C3F6_OPHP1</name>
<dbReference type="AlphaFoldDB" id="S3C3F6"/>
<dbReference type="Proteomes" id="UP000016923">
    <property type="component" value="Unassembled WGS sequence"/>
</dbReference>
<proteinExistence type="predicted"/>
<keyword evidence="2" id="KW-1185">Reference proteome</keyword>
<dbReference type="OrthoDB" id="4837799at2759"/>
<gene>
    <name evidence="1" type="ORF">F503_07958</name>
</gene>
<dbReference type="HOGENOM" id="CLU_1384523_0_0_1"/>
<accession>S3C3F6</accession>
<sequence length="197" mass="20163">MTLYTCSPTVTITAAAMALASALFGLVIPLVSAAAIQDAERVDTPGLLPSRLLSLHAEAVNDAPIVVVVTTTVAVQDITTTTTNTATVTDTATPSVDATTEFSSSVPSVGSSGNATTSFAMPSQSCDLLYCDSGTSYCVYWGGYSSYDYTQHHPVPGETRTAIGTCRRVTTSSNSYSVITGSSSASLPTSSIGPILG</sequence>
<dbReference type="eggNOG" id="ENOG502T4B5">
    <property type="taxonomic scope" value="Eukaryota"/>
</dbReference>
<evidence type="ECO:0000313" key="1">
    <source>
        <dbReference type="EMBL" id="EPE07307.1"/>
    </source>
</evidence>
<dbReference type="VEuPathDB" id="FungiDB:F503_07958"/>
<evidence type="ECO:0000313" key="2">
    <source>
        <dbReference type="Proteomes" id="UP000016923"/>
    </source>
</evidence>
<dbReference type="EMBL" id="KE148151">
    <property type="protein sequence ID" value="EPE07307.1"/>
    <property type="molecule type" value="Genomic_DNA"/>
</dbReference>
<reference evidence="1 2" key="1">
    <citation type="journal article" date="2013" name="BMC Genomics">
        <title>The genome and transcriptome of the pine saprophyte Ophiostoma piceae, and a comparison with the bark beetle-associated pine pathogen Grosmannia clavigera.</title>
        <authorList>
            <person name="Haridas S."/>
            <person name="Wang Y."/>
            <person name="Lim L."/>
            <person name="Massoumi Alamouti S."/>
            <person name="Jackman S."/>
            <person name="Docking R."/>
            <person name="Robertson G."/>
            <person name="Birol I."/>
            <person name="Bohlmann J."/>
            <person name="Breuil C."/>
        </authorList>
    </citation>
    <scope>NUCLEOTIDE SEQUENCE [LARGE SCALE GENOMIC DNA]</scope>
    <source>
        <strain evidence="1 2">UAMH 11346</strain>
    </source>
</reference>
<protein>
    <submittedName>
        <fullName evidence="1">Uncharacterized protein</fullName>
    </submittedName>
</protein>